<name>A0A1G8VA83_9RHOB</name>
<evidence type="ECO:0000313" key="3">
    <source>
        <dbReference type="Proteomes" id="UP000199093"/>
    </source>
</evidence>
<reference evidence="2 3" key="1">
    <citation type="submission" date="2016-10" db="EMBL/GenBank/DDBJ databases">
        <authorList>
            <person name="de Groot N.N."/>
        </authorList>
    </citation>
    <scope>NUCLEOTIDE SEQUENCE [LARGE SCALE GENOMIC DNA]</scope>
    <source>
        <strain evidence="2 3">DSM 26424</strain>
    </source>
</reference>
<organism evidence="2 3">
    <name type="scientific">Salipiger marinus</name>
    <dbReference type="NCBI Taxonomy" id="555512"/>
    <lineage>
        <taxon>Bacteria</taxon>
        <taxon>Pseudomonadati</taxon>
        <taxon>Pseudomonadota</taxon>
        <taxon>Alphaproteobacteria</taxon>
        <taxon>Rhodobacterales</taxon>
        <taxon>Roseobacteraceae</taxon>
        <taxon>Salipiger</taxon>
    </lineage>
</organism>
<keyword evidence="1" id="KW-0472">Membrane</keyword>
<gene>
    <name evidence="2" type="ORF">SAMN04487993_10802</name>
</gene>
<proteinExistence type="predicted"/>
<dbReference type="EMBL" id="FNEJ01000080">
    <property type="protein sequence ID" value="SDJ62859.1"/>
    <property type="molecule type" value="Genomic_DNA"/>
</dbReference>
<keyword evidence="1" id="KW-1133">Transmembrane helix</keyword>
<keyword evidence="3" id="KW-1185">Reference proteome</keyword>
<sequence length="61" mass="7013">MAVVPRQERLFLDMSQSKVLLTKLNCKPSPRKSNSYESYYLRLTNFVVIIAIISELIQGLP</sequence>
<accession>A0A1G8VA83</accession>
<keyword evidence="1" id="KW-0812">Transmembrane</keyword>
<feature type="transmembrane region" description="Helical" evidence="1">
    <location>
        <begin position="39"/>
        <end position="60"/>
    </location>
</feature>
<evidence type="ECO:0000256" key="1">
    <source>
        <dbReference type="SAM" id="Phobius"/>
    </source>
</evidence>
<dbReference type="Proteomes" id="UP000199093">
    <property type="component" value="Unassembled WGS sequence"/>
</dbReference>
<evidence type="ECO:0000313" key="2">
    <source>
        <dbReference type="EMBL" id="SDJ62859.1"/>
    </source>
</evidence>
<dbReference type="AlphaFoldDB" id="A0A1G8VA83"/>
<protein>
    <submittedName>
        <fullName evidence="2">Uncharacterized protein</fullName>
    </submittedName>
</protein>